<feature type="non-terminal residue" evidence="1">
    <location>
        <position position="310"/>
    </location>
</feature>
<evidence type="ECO:0000313" key="2">
    <source>
        <dbReference type="Proteomes" id="UP000814140"/>
    </source>
</evidence>
<gene>
    <name evidence="1" type="ORF">BV25DRAFT_1814512</name>
</gene>
<protein>
    <submittedName>
        <fullName evidence="1">Uncharacterized protein</fullName>
    </submittedName>
</protein>
<reference evidence="1" key="1">
    <citation type="submission" date="2021-03" db="EMBL/GenBank/DDBJ databases">
        <authorList>
            <consortium name="DOE Joint Genome Institute"/>
            <person name="Ahrendt S."/>
            <person name="Looney B.P."/>
            <person name="Miyauchi S."/>
            <person name="Morin E."/>
            <person name="Drula E."/>
            <person name="Courty P.E."/>
            <person name="Chicoki N."/>
            <person name="Fauchery L."/>
            <person name="Kohler A."/>
            <person name="Kuo A."/>
            <person name="Labutti K."/>
            <person name="Pangilinan J."/>
            <person name="Lipzen A."/>
            <person name="Riley R."/>
            <person name="Andreopoulos W."/>
            <person name="He G."/>
            <person name="Johnson J."/>
            <person name="Barry K.W."/>
            <person name="Grigoriev I.V."/>
            <person name="Nagy L."/>
            <person name="Hibbett D."/>
            <person name="Henrissat B."/>
            <person name="Matheny P.B."/>
            <person name="Labbe J."/>
            <person name="Martin F."/>
        </authorList>
    </citation>
    <scope>NUCLEOTIDE SEQUENCE</scope>
    <source>
        <strain evidence="1">HHB10654</strain>
    </source>
</reference>
<dbReference type="Proteomes" id="UP000814140">
    <property type="component" value="Unassembled WGS sequence"/>
</dbReference>
<dbReference type="EMBL" id="MU277270">
    <property type="protein sequence ID" value="KAI0056161.1"/>
    <property type="molecule type" value="Genomic_DNA"/>
</dbReference>
<accession>A0ACB8SK41</accession>
<proteinExistence type="predicted"/>
<keyword evidence="2" id="KW-1185">Reference proteome</keyword>
<evidence type="ECO:0000313" key="1">
    <source>
        <dbReference type="EMBL" id="KAI0056161.1"/>
    </source>
</evidence>
<name>A0ACB8SK41_9AGAM</name>
<organism evidence="1 2">
    <name type="scientific">Artomyces pyxidatus</name>
    <dbReference type="NCBI Taxonomy" id="48021"/>
    <lineage>
        <taxon>Eukaryota</taxon>
        <taxon>Fungi</taxon>
        <taxon>Dikarya</taxon>
        <taxon>Basidiomycota</taxon>
        <taxon>Agaricomycotina</taxon>
        <taxon>Agaricomycetes</taxon>
        <taxon>Russulales</taxon>
        <taxon>Auriscalpiaceae</taxon>
        <taxon>Artomyces</taxon>
    </lineage>
</organism>
<sequence>MLRNSPKVRGYRDIPGLRESVLVSLFADDTVLFLSAADRYTDVKEILQDWCEASGAKFNIEKTEIVPIGTPMHRATVVATRKLHPDDEEPLEDAIHIAADGDSVRSLGAWIGNKVNNETPWGPVLDKIKHSLNRWQRGHPTLNGKKLIVQMVVGGRTQYLAKVQGMPKSIEKTLIRIIRDFMWEGRNSSPIGMDRLYQPIENGGLDLLDLRARNDAIQITWLREYLDLNESRPTWAFITDFLINEIAPPELNNIVTINKFLQKWDVPLSGERSRKLPENVHLMLKTAKKYHTNFAALKMNKHLKKQLPAW</sequence>
<reference evidence="1" key="2">
    <citation type="journal article" date="2022" name="New Phytol.">
        <title>Evolutionary transition to the ectomycorrhizal habit in the genomes of a hyperdiverse lineage of mushroom-forming fungi.</title>
        <authorList>
            <person name="Looney B."/>
            <person name="Miyauchi S."/>
            <person name="Morin E."/>
            <person name="Drula E."/>
            <person name="Courty P.E."/>
            <person name="Kohler A."/>
            <person name="Kuo A."/>
            <person name="LaButti K."/>
            <person name="Pangilinan J."/>
            <person name="Lipzen A."/>
            <person name="Riley R."/>
            <person name="Andreopoulos W."/>
            <person name="He G."/>
            <person name="Johnson J."/>
            <person name="Nolan M."/>
            <person name="Tritt A."/>
            <person name="Barry K.W."/>
            <person name="Grigoriev I.V."/>
            <person name="Nagy L.G."/>
            <person name="Hibbett D."/>
            <person name="Henrissat B."/>
            <person name="Matheny P.B."/>
            <person name="Labbe J."/>
            <person name="Martin F.M."/>
        </authorList>
    </citation>
    <scope>NUCLEOTIDE SEQUENCE</scope>
    <source>
        <strain evidence="1">HHB10654</strain>
    </source>
</reference>
<comment type="caution">
    <text evidence="1">The sequence shown here is derived from an EMBL/GenBank/DDBJ whole genome shotgun (WGS) entry which is preliminary data.</text>
</comment>